<feature type="transmembrane region" description="Helical" evidence="2">
    <location>
        <begin position="772"/>
        <end position="792"/>
    </location>
</feature>
<feature type="transmembrane region" description="Helical" evidence="2">
    <location>
        <begin position="812"/>
        <end position="836"/>
    </location>
</feature>
<evidence type="ECO:0000313" key="4">
    <source>
        <dbReference type="EMBL" id="CAH1449316.1"/>
    </source>
</evidence>
<dbReference type="AlphaFoldDB" id="A0AAU9PHU2"/>
<proteinExistence type="predicted"/>
<dbReference type="SUPFAM" id="SSF48403">
    <property type="entry name" value="Ankyrin repeat"/>
    <property type="match status" value="1"/>
</dbReference>
<feature type="repeat" description="ANK" evidence="1">
    <location>
        <begin position="392"/>
        <end position="424"/>
    </location>
</feature>
<dbReference type="PROSITE" id="PS50088">
    <property type="entry name" value="ANK_REPEAT"/>
    <property type="match status" value="2"/>
</dbReference>
<reference evidence="4 5" key="1">
    <citation type="submission" date="2022-01" db="EMBL/GenBank/DDBJ databases">
        <authorList>
            <person name="Xiong W."/>
            <person name="Schranz E."/>
        </authorList>
    </citation>
    <scope>NUCLEOTIDE SEQUENCE [LARGE SCALE GENOMIC DNA]</scope>
</reference>
<comment type="caution">
    <text evidence="4">The sequence shown here is derived from an EMBL/GenBank/DDBJ whole genome shotgun (WGS) entry which is preliminary data.</text>
</comment>
<dbReference type="InterPro" id="IPR036770">
    <property type="entry name" value="Ankyrin_rpt-contain_sf"/>
</dbReference>
<feature type="transmembrane region" description="Helical" evidence="2">
    <location>
        <begin position="888"/>
        <end position="913"/>
    </location>
</feature>
<evidence type="ECO:0000313" key="5">
    <source>
        <dbReference type="Proteomes" id="UP001157418"/>
    </source>
</evidence>
<organism evidence="4 5">
    <name type="scientific">Lactuca virosa</name>
    <dbReference type="NCBI Taxonomy" id="75947"/>
    <lineage>
        <taxon>Eukaryota</taxon>
        <taxon>Viridiplantae</taxon>
        <taxon>Streptophyta</taxon>
        <taxon>Embryophyta</taxon>
        <taxon>Tracheophyta</taxon>
        <taxon>Spermatophyta</taxon>
        <taxon>Magnoliopsida</taxon>
        <taxon>eudicotyledons</taxon>
        <taxon>Gunneridae</taxon>
        <taxon>Pentapetalae</taxon>
        <taxon>asterids</taxon>
        <taxon>campanulids</taxon>
        <taxon>Asterales</taxon>
        <taxon>Asteraceae</taxon>
        <taxon>Cichorioideae</taxon>
        <taxon>Cichorieae</taxon>
        <taxon>Lactucinae</taxon>
        <taxon>Lactuca</taxon>
    </lineage>
</organism>
<evidence type="ECO:0000256" key="1">
    <source>
        <dbReference type="PROSITE-ProRule" id="PRU00023"/>
    </source>
</evidence>
<gene>
    <name evidence="4" type="ORF">LVIROSA_LOCUS34804</name>
</gene>
<keyword evidence="5" id="KW-1185">Reference proteome</keyword>
<dbReference type="Proteomes" id="UP001157418">
    <property type="component" value="Unassembled WGS sequence"/>
</dbReference>
<feature type="transmembrane region" description="Helical" evidence="2">
    <location>
        <begin position="856"/>
        <end position="882"/>
    </location>
</feature>
<feature type="domain" description="PGG" evidence="3">
    <location>
        <begin position="767"/>
        <end position="881"/>
    </location>
</feature>
<protein>
    <recommendedName>
        <fullName evidence="3">PGG domain-containing protein</fullName>
    </recommendedName>
</protein>
<dbReference type="PROSITE" id="PS50297">
    <property type="entry name" value="ANK_REP_REGION"/>
    <property type="match status" value="1"/>
</dbReference>
<keyword evidence="2" id="KW-1133">Transmembrane helix</keyword>
<keyword evidence="2" id="KW-0812">Transmembrane</keyword>
<dbReference type="GO" id="GO:0016020">
    <property type="term" value="C:membrane"/>
    <property type="evidence" value="ECO:0007669"/>
    <property type="project" value="TreeGrafter"/>
</dbReference>
<dbReference type="PANTHER" id="PTHR24177:SF475">
    <property type="entry name" value="ANKYRIN REPEAT-CONTAINING DOMAIN, PGG DOMAIN PROTEIN-RELATED"/>
    <property type="match status" value="1"/>
</dbReference>
<dbReference type="Pfam" id="PF13962">
    <property type="entry name" value="PGG"/>
    <property type="match status" value="1"/>
</dbReference>
<evidence type="ECO:0000256" key="2">
    <source>
        <dbReference type="SAM" id="Phobius"/>
    </source>
</evidence>
<evidence type="ECO:0000259" key="3">
    <source>
        <dbReference type="Pfam" id="PF13962"/>
    </source>
</evidence>
<sequence length="931" mass="106710">MRFYCTQHHQNWTGTRTVLQASPLCTWGNLLAKVKIIHNLYKGRVATLLLEVLLFPAAPEYNCIVYTGSSIVTTRLNEFCRAHIALGNIFPQKQSECKKIKRRLNNANLFFIQMASSSVHPPPPHALAQIQEDIKYLYASNTNVSNFVSVKLSSYRNYHLWKTQMFSLMETYNLYGIVDITFTGPRGLSPEMEKQYNILVKGWILASISEELLGTVVDLDSAKDVWEKLKSFYDTTAIPVYEELSLNRKRKQKQIGDKISSEENITISCEIQTVDEDIKRKGKNKIIRNMKLRQAIAEGNWREVESKLSSGKRADTEHIDSDGNTMLHIAVGLRRNRILRNILEYTDEVNLPKMRNFDGNTALHIAAIVGNTKAASLLVKKNRRLLEITDHKGEIPLDKAYENMHLDTIEYLLKAANDVDGKSKKKFFPLEDSVSPGVKVGVNLLVNAVTAKQYDLATQLVKKSPEFVVANDNILLAITRSFRMGLDYWEMLIYPNMGDICERIVMRARDSFKVLVYYCKDMTCIIEDVHDDVIFGSRQLLLYFTLRGPLAMLRWIYYMIRLLILILYFPFFVFYFLFWKVATRVVPLIKRIEKKMKEQKAAKEVLKLVCDEIEKLEFPDAHPLYHRVVLEAARQNIYEVVDEILMRSPKAVRYKDESGYDVIQLAVIHRSEKVYNLIYTIGERKSVYRMIEDSSKNNMLHLVGRLPSLQKLRHKRGPALQLQKELHWRHEIEKLVFPTCTTKENTFKETPDKVFRREHENMVKEAEKWMKAVAESCSITAALITTIVFAAAITVPGGSNQETGIPVFTKEIAFTIFAITDSISLFASSTALLMFLSILTGSFDERDFLFSLPRRLMIGLCALMLSTTAMMVAFGATLFIVFSHKRPWMLAPICLLSSVPIATFGALQIPLIVDLYRSTYGHIFGNPKTKK</sequence>
<keyword evidence="1" id="KW-0040">ANK repeat</keyword>
<name>A0AAU9PHU2_9ASTR</name>
<dbReference type="InterPro" id="IPR002110">
    <property type="entry name" value="Ankyrin_rpt"/>
</dbReference>
<feature type="transmembrane region" description="Helical" evidence="2">
    <location>
        <begin position="555"/>
        <end position="578"/>
    </location>
</feature>
<dbReference type="InterPro" id="IPR026961">
    <property type="entry name" value="PGG_dom"/>
</dbReference>
<feature type="repeat" description="ANK" evidence="1">
    <location>
        <begin position="358"/>
        <end position="382"/>
    </location>
</feature>
<dbReference type="EMBL" id="CAKMRJ010005634">
    <property type="protein sequence ID" value="CAH1449316.1"/>
    <property type="molecule type" value="Genomic_DNA"/>
</dbReference>
<dbReference type="Gene3D" id="1.25.40.20">
    <property type="entry name" value="Ankyrin repeat-containing domain"/>
    <property type="match status" value="1"/>
</dbReference>
<dbReference type="SMART" id="SM00248">
    <property type="entry name" value="ANK"/>
    <property type="match status" value="3"/>
</dbReference>
<keyword evidence="2" id="KW-0472">Membrane</keyword>
<accession>A0AAU9PHU2</accession>
<dbReference type="PANTHER" id="PTHR24177">
    <property type="entry name" value="CASKIN"/>
    <property type="match status" value="1"/>
</dbReference>
<dbReference type="Pfam" id="PF12796">
    <property type="entry name" value="Ank_2"/>
    <property type="match status" value="1"/>
</dbReference>